<evidence type="ECO:0000313" key="1">
    <source>
        <dbReference type="EMBL" id="ATQ69258.1"/>
    </source>
</evidence>
<organism evidence="1 2">
    <name type="scientific">Methylosinus trichosporium (strain ATCC 35070 / NCIMB 11131 / UNIQEM 75 / OB3b)</name>
    <dbReference type="NCBI Taxonomy" id="595536"/>
    <lineage>
        <taxon>Bacteria</taxon>
        <taxon>Pseudomonadati</taxon>
        <taxon>Pseudomonadota</taxon>
        <taxon>Alphaproteobacteria</taxon>
        <taxon>Hyphomicrobiales</taxon>
        <taxon>Methylocystaceae</taxon>
        <taxon>Methylosinus</taxon>
    </lineage>
</organism>
<dbReference type="EMBL" id="CP023737">
    <property type="protein sequence ID" value="ATQ69258.1"/>
    <property type="molecule type" value="Genomic_DNA"/>
</dbReference>
<dbReference type="AlphaFoldDB" id="A0A2D2D2P9"/>
<gene>
    <name evidence="1" type="ORF">CQW49_16260</name>
</gene>
<name>A0A2D2D2P9_METT3</name>
<sequence>MTRRRKLRALAGVAQISNHRLRDQIYDASRLEAIADPLRLLVERLTRPGPLTAFALPAASIRS</sequence>
<accession>A0A2D2D2P9</accession>
<dbReference type="Proteomes" id="UP000230709">
    <property type="component" value="Chromosome"/>
</dbReference>
<protein>
    <submittedName>
        <fullName evidence="1">Uncharacterized protein</fullName>
    </submittedName>
</protein>
<reference evidence="2" key="1">
    <citation type="submission" date="2017-10" db="EMBL/GenBank/DDBJ databases">
        <title>Completed PacBio SMRT sequence of Methylosinus trichosporium OB3b reveals presence of a third large plasmid.</title>
        <authorList>
            <person name="Charles T.C."/>
            <person name="Lynch M.D.J."/>
            <person name="Heil J.R."/>
            <person name="Cheng J."/>
        </authorList>
    </citation>
    <scope>NUCLEOTIDE SEQUENCE [LARGE SCALE GENOMIC DNA]</scope>
    <source>
        <strain evidence="2">OB3b</strain>
    </source>
</reference>
<keyword evidence="2" id="KW-1185">Reference proteome</keyword>
<dbReference type="KEGG" id="mtw:CQW49_16260"/>
<evidence type="ECO:0000313" key="2">
    <source>
        <dbReference type="Proteomes" id="UP000230709"/>
    </source>
</evidence>
<proteinExistence type="predicted"/>